<protein>
    <submittedName>
        <fullName evidence="1">Uncharacterized protein</fullName>
    </submittedName>
</protein>
<dbReference type="Proteomes" id="UP000828390">
    <property type="component" value="Unassembled WGS sequence"/>
</dbReference>
<evidence type="ECO:0000313" key="2">
    <source>
        <dbReference type="Proteomes" id="UP000828390"/>
    </source>
</evidence>
<sequence>MHCRTSNRKAEVDMKRRLANPAWVTYVAQLFRDSDCKVCSRQVKAGKIHPLGLIIDLINRGQIVMFDLNVRLRARFSRTICKTSGLHVAG</sequence>
<evidence type="ECO:0000313" key="1">
    <source>
        <dbReference type="EMBL" id="KAH3814784.1"/>
    </source>
</evidence>
<gene>
    <name evidence="1" type="ORF">DPMN_143295</name>
</gene>
<accession>A0A9D4GG01</accession>
<organism evidence="1 2">
    <name type="scientific">Dreissena polymorpha</name>
    <name type="common">Zebra mussel</name>
    <name type="synonym">Mytilus polymorpha</name>
    <dbReference type="NCBI Taxonomy" id="45954"/>
    <lineage>
        <taxon>Eukaryota</taxon>
        <taxon>Metazoa</taxon>
        <taxon>Spiralia</taxon>
        <taxon>Lophotrochozoa</taxon>
        <taxon>Mollusca</taxon>
        <taxon>Bivalvia</taxon>
        <taxon>Autobranchia</taxon>
        <taxon>Heteroconchia</taxon>
        <taxon>Euheterodonta</taxon>
        <taxon>Imparidentia</taxon>
        <taxon>Neoheterodontei</taxon>
        <taxon>Myida</taxon>
        <taxon>Dreissenoidea</taxon>
        <taxon>Dreissenidae</taxon>
        <taxon>Dreissena</taxon>
    </lineage>
</organism>
<comment type="caution">
    <text evidence="1">The sequence shown here is derived from an EMBL/GenBank/DDBJ whole genome shotgun (WGS) entry which is preliminary data.</text>
</comment>
<reference evidence="1" key="1">
    <citation type="journal article" date="2019" name="bioRxiv">
        <title>The Genome of the Zebra Mussel, Dreissena polymorpha: A Resource for Invasive Species Research.</title>
        <authorList>
            <person name="McCartney M.A."/>
            <person name="Auch B."/>
            <person name="Kono T."/>
            <person name="Mallez S."/>
            <person name="Zhang Y."/>
            <person name="Obille A."/>
            <person name="Becker A."/>
            <person name="Abrahante J.E."/>
            <person name="Garbe J."/>
            <person name="Badalamenti J.P."/>
            <person name="Herman A."/>
            <person name="Mangelson H."/>
            <person name="Liachko I."/>
            <person name="Sullivan S."/>
            <person name="Sone E.D."/>
            <person name="Koren S."/>
            <person name="Silverstein K.A.T."/>
            <person name="Beckman K.B."/>
            <person name="Gohl D.M."/>
        </authorList>
    </citation>
    <scope>NUCLEOTIDE SEQUENCE</scope>
    <source>
        <strain evidence="1">Duluth1</strain>
        <tissue evidence="1">Whole animal</tissue>
    </source>
</reference>
<dbReference type="EMBL" id="JAIWYP010000006">
    <property type="protein sequence ID" value="KAH3814784.1"/>
    <property type="molecule type" value="Genomic_DNA"/>
</dbReference>
<reference evidence="1" key="2">
    <citation type="submission" date="2020-11" db="EMBL/GenBank/DDBJ databases">
        <authorList>
            <person name="McCartney M.A."/>
            <person name="Auch B."/>
            <person name="Kono T."/>
            <person name="Mallez S."/>
            <person name="Becker A."/>
            <person name="Gohl D.M."/>
            <person name="Silverstein K.A.T."/>
            <person name="Koren S."/>
            <person name="Bechman K.B."/>
            <person name="Herman A."/>
            <person name="Abrahante J.E."/>
            <person name="Garbe J."/>
        </authorList>
    </citation>
    <scope>NUCLEOTIDE SEQUENCE</scope>
    <source>
        <strain evidence="1">Duluth1</strain>
        <tissue evidence="1">Whole animal</tissue>
    </source>
</reference>
<dbReference type="AlphaFoldDB" id="A0A9D4GG01"/>
<proteinExistence type="predicted"/>
<name>A0A9D4GG01_DREPO</name>
<keyword evidence="2" id="KW-1185">Reference proteome</keyword>